<dbReference type="Gene3D" id="1.20.81.30">
    <property type="entry name" value="Type II secretion system (T2SS), domain F"/>
    <property type="match status" value="2"/>
</dbReference>
<dbReference type="PRINTS" id="PR00812">
    <property type="entry name" value="BCTERIALGSPF"/>
</dbReference>
<evidence type="ECO:0000313" key="10">
    <source>
        <dbReference type="EMBL" id="XCC58399.1"/>
    </source>
</evidence>
<organism evidence="10">
    <name type="scientific">Polynucleobacter sp. UK-FUSCHL-C3</name>
    <dbReference type="NCBI Taxonomy" id="2955208"/>
    <lineage>
        <taxon>Bacteria</taxon>
        <taxon>Pseudomonadati</taxon>
        <taxon>Pseudomonadota</taxon>
        <taxon>Betaproteobacteria</taxon>
        <taxon>Burkholderiales</taxon>
        <taxon>Burkholderiaceae</taxon>
        <taxon>Polynucleobacter</taxon>
    </lineage>
</organism>
<evidence type="ECO:0000256" key="8">
    <source>
        <dbReference type="SAM" id="Phobius"/>
    </source>
</evidence>
<dbReference type="EMBL" id="CP099959">
    <property type="protein sequence ID" value="XCC58399.1"/>
    <property type="molecule type" value="Genomic_DNA"/>
</dbReference>
<dbReference type="PANTHER" id="PTHR30012">
    <property type="entry name" value="GENERAL SECRETION PATHWAY PROTEIN"/>
    <property type="match status" value="1"/>
</dbReference>
<reference evidence="10" key="1">
    <citation type="submission" date="2022-06" db="EMBL/GenBank/DDBJ databases">
        <title>New Polynucleobacter species.</title>
        <authorList>
            <person name="Hahn M.W."/>
        </authorList>
    </citation>
    <scope>NUCLEOTIDE SEQUENCE</scope>
    <source>
        <strain evidence="10">UK-FUSCHL-C3</strain>
    </source>
</reference>
<sequence>MKYLWKGLKAGEFESGVIEALTRDEAVFLLKEKNIIITDLFGDESPKIVKVKTKTKLTLFSSKNKISEKQLLLFTRKLSAMLSSGLPIVPALEMLRDQSENEGIKKILSSIVEEVNSGISISKSFERYPDTFDSVYLNLIKAGESSGSLEKFLDKICQSLEKKIKIMSSLRSALTYPIILLVVAIGVIIVMMTFVVPVFAEMYSNMGKALPLPTQIIMNISNWIRSPFAILFVILLFIGFIFFKKKVNSNLTLKRKVDEKLLRLPVFGDLIRNSAIARIATVLSNLVSAGVGLIEAIEISRLSIRNEFLKEALENMKRDVFSGMSLEAILKKDNRFPETFKAFIGVGERTGKLNDMLASIAKYYEEEFDGSVDRLSQLLEPVMIVFLGTTIGFILVAMYLPIFSMGSGLN</sequence>
<keyword evidence="6 8" id="KW-1133">Transmembrane helix</keyword>
<evidence type="ECO:0000256" key="7">
    <source>
        <dbReference type="ARBA" id="ARBA00023136"/>
    </source>
</evidence>
<feature type="transmembrane region" description="Helical" evidence="8">
    <location>
        <begin position="382"/>
        <end position="402"/>
    </location>
</feature>
<evidence type="ECO:0000256" key="6">
    <source>
        <dbReference type="ARBA" id="ARBA00022989"/>
    </source>
</evidence>
<feature type="transmembrane region" description="Helical" evidence="8">
    <location>
        <begin position="220"/>
        <end position="243"/>
    </location>
</feature>
<evidence type="ECO:0000256" key="5">
    <source>
        <dbReference type="ARBA" id="ARBA00022692"/>
    </source>
</evidence>
<dbReference type="PANTHER" id="PTHR30012:SF0">
    <property type="entry name" value="TYPE II SECRETION SYSTEM PROTEIN F-RELATED"/>
    <property type="match status" value="1"/>
</dbReference>
<keyword evidence="3" id="KW-1003">Cell membrane</keyword>
<feature type="transmembrane region" description="Helical" evidence="8">
    <location>
        <begin position="173"/>
        <end position="200"/>
    </location>
</feature>
<dbReference type="InterPro" id="IPR003004">
    <property type="entry name" value="GspF/PilC"/>
</dbReference>
<comment type="subcellular location">
    <subcellularLocation>
        <location evidence="1">Cell inner membrane</location>
        <topology evidence="1">Multi-pass membrane protein</topology>
    </subcellularLocation>
</comment>
<evidence type="ECO:0000256" key="1">
    <source>
        <dbReference type="ARBA" id="ARBA00004429"/>
    </source>
</evidence>
<evidence type="ECO:0000259" key="9">
    <source>
        <dbReference type="Pfam" id="PF00482"/>
    </source>
</evidence>
<evidence type="ECO:0000256" key="2">
    <source>
        <dbReference type="ARBA" id="ARBA00005745"/>
    </source>
</evidence>
<dbReference type="InterPro" id="IPR018076">
    <property type="entry name" value="T2SS_GspF_dom"/>
</dbReference>
<feature type="domain" description="Type II secretion system protein GspF" evidence="9">
    <location>
        <begin position="74"/>
        <end position="197"/>
    </location>
</feature>
<name>A0AAU8A417_9BURK</name>
<keyword evidence="4" id="KW-0997">Cell inner membrane</keyword>
<evidence type="ECO:0000256" key="3">
    <source>
        <dbReference type="ARBA" id="ARBA00022475"/>
    </source>
</evidence>
<dbReference type="GO" id="GO:0005886">
    <property type="term" value="C:plasma membrane"/>
    <property type="evidence" value="ECO:0007669"/>
    <property type="project" value="UniProtKB-SubCell"/>
</dbReference>
<keyword evidence="5 8" id="KW-0812">Transmembrane</keyword>
<accession>A0AAU8A417</accession>
<dbReference type="RefSeq" id="WP_353439627.1">
    <property type="nucleotide sequence ID" value="NZ_CP099959.1"/>
</dbReference>
<dbReference type="FunFam" id="1.20.81.30:FF:000001">
    <property type="entry name" value="Type II secretion system protein F"/>
    <property type="match status" value="1"/>
</dbReference>
<dbReference type="AlphaFoldDB" id="A0AAU8A417"/>
<comment type="similarity">
    <text evidence="2">Belongs to the GSP F family.</text>
</comment>
<dbReference type="InterPro" id="IPR042094">
    <property type="entry name" value="T2SS_GspF_sf"/>
</dbReference>
<gene>
    <name evidence="10" type="ORF">NKE59_03665</name>
</gene>
<feature type="domain" description="Type II secretion system protein GspF" evidence="9">
    <location>
        <begin position="281"/>
        <end position="401"/>
    </location>
</feature>
<keyword evidence="7 8" id="KW-0472">Membrane</keyword>
<protein>
    <submittedName>
        <fullName evidence="10">Type II secretion system F family protein</fullName>
    </submittedName>
</protein>
<evidence type="ECO:0000256" key="4">
    <source>
        <dbReference type="ARBA" id="ARBA00022519"/>
    </source>
</evidence>
<proteinExistence type="inferred from homology"/>
<dbReference type="Pfam" id="PF00482">
    <property type="entry name" value="T2SSF"/>
    <property type="match status" value="2"/>
</dbReference>